<organism evidence="2 3">
    <name type="scientific">Tritrichomonas musculus</name>
    <dbReference type="NCBI Taxonomy" id="1915356"/>
    <lineage>
        <taxon>Eukaryota</taxon>
        <taxon>Metamonada</taxon>
        <taxon>Parabasalia</taxon>
        <taxon>Tritrichomonadida</taxon>
        <taxon>Tritrichomonadidae</taxon>
        <taxon>Tritrichomonas</taxon>
    </lineage>
</organism>
<dbReference type="Proteomes" id="UP001470230">
    <property type="component" value="Unassembled WGS sequence"/>
</dbReference>
<proteinExistence type="predicted"/>
<dbReference type="EMBL" id="JAPFFF010000008">
    <property type="protein sequence ID" value="KAK8884463.1"/>
    <property type="molecule type" value="Genomic_DNA"/>
</dbReference>
<protein>
    <submittedName>
        <fullName evidence="2">Uncharacterized protein</fullName>
    </submittedName>
</protein>
<reference evidence="2 3" key="1">
    <citation type="submission" date="2024-04" db="EMBL/GenBank/DDBJ databases">
        <title>Tritrichomonas musculus Genome.</title>
        <authorList>
            <person name="Alves-Ferreira E."/>
            <person name="Grigg M."/>
            <person name="Lorenzi H."/>
            <person name="Galac M."/>
        </authorList>
    </citation>
    <scope>NUCLEOTIDE SEQUENCE [LARGE SCALE GENOMIC DNA]</scope>
    <source>
        <strain evidence="2 3">EAF2021</strain>
    </source>
</reference>
<evidence type="ECO:0000313" key="3">
    <source>
        <dbReference type="Proteomes" id="UP001470230"/>
    </source>
</evidence>
<keyword evidence="3" id="KW-1185">Reference proteome</keyword>
<comment type="caution">
    <text evidence="2">The sequence shown here is derived from an EMBL/GenBank/DDBJ whole genome shotgun (WGS) entry which is preliminary data.</text>
</comment>
<accession>A0ABR2K139</accession>
<feature type="compositionally biased region" description="Polar residues" evidence="1">
    <location>
        <begin position="1"/>
        <end position="20"/>
    </location>
</feature>
<evidence type="ECO:0000313" key="2">
    <source>
        <dbReference type="EMBL" id="KAK8884463.1"/>
    </source>
</evidence>
<sequence length="385" mass="43336">MRSTKVGGSSSKTHQPSSSAPMKRKSPKSLSATPKFTHFFFVLKNAKQLHQLTSHFISASVKIHSNFAELSSSPVLCHHSQADFQFAFFIDLTGSNVIDSPELFSPKITIYTNDSDRKVSVGTAVVPPIKSKSGLSNGRSIVYLVNHQDIPLKLLSSPKIGGYMNITCAFGSLDSRQAIEPSIDFIETSIQQLQRLPSEPSPDFWETDAIENGWVPPEKAQEIWQKIAREHGWRSPEDRNMVIQSNSVGDYKPSEPDNADLISFSSDDEEQVSSRLTLTGNQNDNQISSNFNENNKYEENVEAFVNFALASKYTIQTKNVFDQNPKRHQFSTKFSIFEMQPEWQPTDSDTDLNQDLTNLLTGSASNNLYEFQNENHKNQKNEMKK</sequence>
<name>A0ABR2K139_9EUKA</name>
<feature type="region of interest" description="Disordered" evidence="1">
    <location>
        <begin position="1"/>
        <end position="30"/>
    </location>
</feature>
<gene>
    <name evidence="2" type="ORF">M9Y10_043573</name>
</gene>
<evidence type="ECO:0000256" key="1">
    <source>
        <dbReference type="SAM" id="MobiDB-lite"/>
    </source>
</evidence>